<feature type="domain" description="Coenzyme F420:L-glutamate ligase-like" evidence="1">
    <location>
        <begin position="29"/>
        <end position="179"/>
    </location>
</feature>
<dbReference type="Gene3D" id="3.30.1330.100">
    <property type="entry name" value="CofE-like"/>
    <property type="match status" value="1"/>
</dbReference>
<organism evidence="2 3">
    <name type="scientific">Alkalicella caledoniensis</name>
    <dbReference type="NCBI Taxonomy" id="2731377"/>
    <lineage>
        <taxon>Bacteria</taxon>
        <taxon>Bacillati</taxon>
        <taxon>Bacillota</taxon>
        <taxon>Clostridia</taxon>
        <taxon>Eubacteriales</taxon>
        <taxon>Proteinivoracaceae</taxon>
        <taxon>Alkalicella</taxon>
    </lineage>
</organism>
<evidence type="ECO:0000259" key="1">
    <source>
        <dbReference type="Pfam" id="PF01996"/>
    </source>
</evidence>
<dbReference type="InterPro" id="IPR002847">
    <property type="entry name" value="F420-0_gamma-glut_ligase-dom"/>
</dbReference>
<evidence type="ECO:0000313" key="2">
    <source>
        <dbReference type="EMBL" id="QNO13914.1"/>
    </source>
</evidence>
<dbReference type="KEGG" id="acae:HYG86_03585"/>
<gene>
    <name evidence="2" type="ORF">HYG86_03585</name>
</gene>
<dbReference type="SUPFAM" id="SSF144010">
    <property type="entry name" value="CofE-like"/>
    <property type="match status" value="1"/>
</dbReference>
<dbReference type="GO" id="GO:0016874">
    <property type="term" value="F:ligase activity"/>
    <property type="evidence" value="ECO:0007669"/>
    <property type="project" value="UniProtKB-KW"/>
</dbReference>
<sequence>MNPYITLEANEGKHVERSVDGTRYNRYAIKTHFVKEGENLHEIIEKYIVPIYKEGDILSISEKIVALCQRDVIYKKDLKVGFLAKFLSKFVVKNKHCYGLRNVYKMQAVIDIVGPFKVIMAAVVSVLGKIIGKKGVFYEFLGNGVANIDGFGDEGFEYYSDMGTLAPSNPEKACQSIKDTYGINTMIVDANDLGVEILGTNKELSGLTIHLKNIILDNPAGQEKQQTPLILIRPAEEQTRTTA</sequence>
<accession>A0A7G9W5F2</accession>
<dbReference type="Proteomes" id="UP000516160">
    <property type="component" value="Chromosome"/>
</dbReference>
<dbReference type="AlphaFoldDB" id="A0A7G9W5F2"/>
<dbReference type="Pfam" id="PF01996">
    <property type="entry name" value="F420_ligase"/>
    <property type="match status" value="1"/>
</dbReference>
<reference evidence="2 3" key="1">
    <citation type="submission" date="2020-07" db="EMBL/GenBank/DDBJ databases">
        <title>Alkalicella. sp. LB2 genome.</title>
        <authorList>
            <person name="Postec A."/>
            <person name="Quemeneur M."/>
        </authorList>
    </citation>
    <scope>NUCLEOTIDE SEQUENCE [LARGE SCALE GENOMIC DNA]</scope>
    <source>
        <strain evidence="2 3">LB2</strain>
    </source>
</reference>
<dbReference type="RefSeq" id="WP_213167578.1">
    <property type="nucleotide sequence ID" value="NZ_CP058559.1"/>
</dbReference>
<protein>
    <submittedName>
        <fullName evidence="2">Coenzyme F420-0:L-glutamate ligase</fullName>
    </submittedName>
</protein>
<dbReference type="EMBL" id="CP058559">
    <property type="protein sequence ID" value="QNO13914.1"/>
    <property type="molecule type" value="Genomic_DNA"/>
</dbReference>
<proteinExistence type="predicted"/>
<name>A0A7G9W5F2_ALKCA</name>
<keyword evidence="2" id="KW-0436">Ligase</keyword>
<keyword evidence="3" id="KW-1185">Reference proteome</keyword>
<evidence type="ECO:0000313" key="3">
    <source>
        <dbReference type="Proteomes" id="UP000516160"/>
    </source>
</evidence>